<organism evidence="3 4">
    <name type="scientific">Friedmanniomyces endolithicus</name>
    <dbReference type="NCBI Taxonomy" id="329885"/>
    <lineage>
        <taxon>Eukaryota</taxon>
        <taxon>Fungi</taxon>
        <taxon>Dikarya</taxon>
        <taxon>Ascomycota</taxon>
        <taxon>Pezizomycotina</taxon>
        <taxon>Dothideomycetes</taxon>
        <taxon>Dothideomycetidae</taxon>
        <taxon>Mycosphaerellales</taxon>
        <taxon>Teratosphaeriaceae</taxon>
        <taxon>Friedmanniomyces</taxon>
    </lineage>
</organism>
<keyword evidence="2" id="KW-0560">Oxidoreductase</keyword>
<dbReference type="PANTHER" id="PTHR24320:SF283">
    <property type="entry name" value="RETINOL DEHYDROGENASE 11"/>
    <property type="match status" value="1"/>
</dbReference>
<dbReference type="Gene3D" id="3.40.50.720">
    <property type="entry name" value="NAD(P)-binding Rossmann-like Domain"/>
    <property type="match status" value="1"/>
</dbReference>
<proteinExistence type="inferred from homology"/>
<protein>
    <recommendedName>
        <fullName evidence="5">NAD(P)-binding protein</fullName>
    </recommendedName>
</protein>
<dbReference type="PANTHER" id="PTHR24320">
    <property type="entry name" value="RETINOL DEHYDROGENASE"/>
    <property type="match status" value="1"/>
</dbReference>
<evidence type="ECO:0000256" key="2">
    <source>
        <dbReference type="ARBA" id="ARBA00023002"/>
    </source>
</evidence>
<dbReference type="EMBL" id="JASUXU010000012">
    <property type="protein sequence ID" value="KAK0323724.1"/>
    <property type="molecule type" value="Genomic_DNA"/>
</dbReference>
<gene>
    <name evidence="3" type="ORF">LTR82_005471</name>
</gene>
<evidence type="ECO:0000256" key="1">
    <source>
        <dbReference type="ARBA" id="ARBA00006484"/>
    </source>
</evidence>
<dbReference type="Pfam" id="PF00106">
    <property type="entry name" value="adh_short"/>
    <property type="match status" value="1"/>
</dbReference>
<evidence type="ECO:0000313" key="4">
    <source>
        <dbReference type="Proteomes" id="UP001168146"/>
    </source>
</evidence>
<dbReference type="GO" id="GO:0016491">
    <property type="term" value="F:oxidoreductase activity"/>
    <property type="evidence" value="ECO:0007669"/>
    <property type="project" value="UniProtKB-KW"/>
</dbReference>
<evidence type="ECO:0008006" key="5">
    <source>
        <dbReference type="Google" id="ProtNLM"/>
    </source>
</evidence>
<accession>A0AAN6FSM9</accession>
<dbReference type="InterPro" id="IPR036291">
    <property type="entry name" value="NAD(P)-bd_dom_sf"/>
</dbReference>
<reference evidence="3" key="1">
    <citation type="submission" date="2021-12" db="EMBL/GenBank/DDBJ databases">
        <title>Black yeast isolated from Biological Soil Crust.</title>
        <authorList>
            <person name="Kurbessoian T."/>
        </authorList>
    </citation>
    <scope>NUCLEOTIDE SEQUENCE</scope>
    <source>
        <strain evidence="3">CCFEE 5208</strain>
    </source>
</reference>
<comment type="similarity">
    <text evidence="1">Belongs to the short-chain dehydrogenases/reductases (SDR) family.</text>
</comment>
<dbReference type="SUPFAM" id="SSF51735">
    <property type="entry name" value="NAD(P)-binding Rossmann-fold domains"/>
    <property type="match status" value="1"/>
</dbReference>
<dbReference type="InterPro" id="IPR002347">
    <property type="entry name" value="SDR_fam"/>
</dbReference>
<evidence type="ECO:0000313" key="3">
    <source>
        <dbReference type="EMBL" id="KAK0323724.1"/>
    </source>
</evidence>
<dbReference type="AlphaFoldDB" id="A0AAN6FSM9"/>
<dbReference type="Proteomes" id="UP001168146">
    <property type="component" value="Unassembled WGS sequence"/>
</dbReference>
<comment type="caution">
    <text evidence="3">The sequence shown here is derived from an EMBL/GenBank/DDBJ whole genome shotgun (WGS) entry which is preliminary data.</text>
</comment>
<sequence length="302" mass="32347">MGPAAGWTQETTGTEVAEAFKSSLKGKTVLITGVSLKSLGESTAVVIARHGPAKLILASRTEMKLQQVADEIVKINPDVKAELIVVNLSSQADIRTAARRIIALTDRPDLLINNAAVVTSARGETLEGIELQFGTNHIGHHLLTSLLTPLLLAEAEASGTRGTTRIVNVSSMGYRLSPIRFHDYSFEGKPVPPEEEPPAGIPAHMKPDVGAGRPYYGFTAYGQSKTANILHAVALKERLSSKGVQAFAVHPGSIWTDLSRNLSDDDRKIIEGTSTFWKNQDQGCAPTLAAAFDPDISRESST</sequence>
<name>A0AAN6FSM9_9PEZI</name>